<dbReference type="Proteomes" id="UP000077266">
    <property type="component" value="Unassembled WGS sequence"/>
</dbReference>
<dbReference type="AlphaFoldDB" id="A0A165MGY5"/>
<keyword evidence="3" id="KW-0677">Repeat</keyword>
<sequence>MDEEQALAEENNKIINEEYKIWKKNAPFLYDVVVTHASDWPSLTVQWFPDTEAASDSSKPYTTHRLLTGTHTSGQSQEYVQIVTVHLPKRELPDGPGALERASYDDERGELGGHSAPNPARVQVTQRINHDDEVNRARYMPQNPDLIATRTTSGEVLVFDRTKHSSEPEADGVCRPQMRLVGQKGDGFGLAWSPAKAGLVASTSDASTMCYWDINTYVKGKTSVDPAGIFTAHTSAVGDVSWHSTRDYMLASGGDDKQLMIWDTREGDRSKPALQVEAHLQGILTVAFSPASEHLILTGSHDKTVGLWDLRSLRPSDRLHSFEQHADEVLNVAWSPHNPTMFASSSSDRRVHIWDLARIGLEQSPEDAEDGPPELVFIHGGHTTSPSDFCWAPGEGERWTLASVAEDNVLQVWAPSQYVWAGEEVRVHEDDLEEDDRRPGVRSKGGREALKEESGDEDDEDMEESVEDDEEPMSE</sequence>
<feature type="repeat" description="WD" evidence="6">
    <location>
        <begin position="276"/>
        <end position="318"/>
    </location>
</feature>
<dbReference type="InterPro" id="IPR001680">
    <property type="entry name" value="WD40_rpt"/>
</dbReference>
<dbReference type="InterPro" id="IPR050459">
    <property type="entry name" value="WD_repeat_RBAP46/RBAP48/MSI1"/>
</dbReference>
<comment type="subcellular location">
    <subcellularLocation>
        <location evidence="1">Nucleus</location>
    </subcellularLocation>
</comment>
<evidence type="ECO:0000313" key="9">
    <source>
        <dbReference type="EMBL" id="KZV99251.1"/>
    </source>
</evidence>
<proteinExistence type="predicted"/>
<feature type="compositionally biased region" description="Acidic residues" evidence="7">
    <location>
        <begin position="454"/>
        <end position="475"/>
    </location>
</feature>
<feature type="compositionally biased region" description="Basic and acidic residues" evidence="7">
    <location>
        <begin position="429"/>
        <end position="453"/>
    </location>
</feature>
<dbReference type="InterPro" id="IPR020472">
    <property type="entry name" value="WD40_PAC1"/>
</dbReference>
<dbReference type="InterPro" id="IPR019775">
    <property type="entry name" value="WD40_repeat_CS"/>
</dbReference>
<accession>A0A165MGY5</accession>
<feature type="domain" description="Histone-binding protein RBBP4-like N-terminal" evidence="8">
    <location>
        <begin position="17"/>
        <end position="89"/>
    </location>
</feature>
<dbReference type="STRING" id="1314781.A0A165MGY5"/>
<feature type="compositionally biased region" description="Basic and acidic residues" evidence="7">
    <location>
        <begin position="102"/>
        <end position="111"/>
    </location>
</feature>
<dbReference type="Gene3D" id="2.130.10.10">
    <property type="entry name" value="YVTN repeat-like/Quinoprotein amine dehydrogenase"/>
    <property type="match status" value="1"/>
</dbReference>
<dbReference type="EMBL" id="KV425911">
    <property type="protein sequence ID" value="KZV99251.1"/>
    <property type="molecule type" value="Genomic_DNA"/>
</dbReference>
<keyword evidence="4" id="KW-0156">Chromatin regulator</keyword>
<protein>
    <submittedName>
        <fullName evidence="9">WD40 repeat-like protein</fullName>
    </submittedName>
</protein>
<name>A0A165MGY5_EXIGL</name>
<dbReference type="SUPFAM" id="SSF50978">
    <property type="entry name" value="WD40 repeat-like"/>
    <property type="match status" value="1"/>
</dbReference>
<dbReference type="PROSITE" id="PS50294">
    <property type="entry name" value="WD_REPEATS_REGION"/>
    <property type="match status" value="3"/>
</dbReference>
<dbReference type="InterPro" id="IPR015943">
    <property type="entry name" value="WD40/YVTN_repeat-like_dom_sf"/>
</dbReference>
<dbReference type="OrthoDB" id="427795at2759"/>
<dbReference type="GO" id="GO:0006325">
    <property type="term" value="P:chromatin organization"/>
    <property type="evidence" value="ECO:0007669"/>
    <property type="project" value="UniProtKB-KW"/>
</dbReference>
<keyword evidence="5" id="KW-0539">Nucleus</keyword>
<dbReference type="Pfam" id="PF00400">
    <property type="entry name" value="WD40"/>
    <property type="match status" value="3"/>
</dbReference>
<evidence type="ECO:0000256" key="4">
    <source>
        <dbReference type="ARBA" id="ARBA00022853"/>
    </source>
</evidence>
<feature type="region of interest" description="Disordered" evidence="7">
    <location>
        <begin position="91"/>
        <end position="118"/>
    </location>
</feature>
<dbReference type="PANTHER" id="PTHR22850">
    <property type="entry name" value="WD40 REPEAT FAMILY"/>
    <property type="match status" value="1"/>
</dbReference>
<dbReference type="InParanoid" id="A0A165MGY5"/>
<feature type="repeat" description="WD" evidence="6">
    <location>
        <begin position="230"/>
        <end position="272"/>
    </location>
</feature>
<evidence type="ECO:0000256" key="7">
    <source>
        <dbReference type="SAM" id="MobiDB-lite"/>
    </source>
</evidence>
<dbReference type="InterPro" id="IPR022052">
    <property type="entry name" value="Histone-bd_RBBP4-like_N"/>
</dbReference>
<dbReference type="FunCoup" id="A0A165MGY5">
    <property type="interactions" value="945"/>
</dbReference>
<evidence type="ECO:0000256" key="1">
    <source>
        <dbReference type="ARBA" id="ARBA00004123"/>
    </source>
</evidence>
<evidence type="ECO:0000256" key="5">
    <source>
        <dbReference type="ARBA" id="ARBA00023242"/>
    </source>
</evidence>
<dbReference type="SMART" id="SM00320">
    <property type="entry name" value="WD40"/>
    <property type="match status" value="6"/>
</dbReference>
<dbReference type="Pfam" id="PF12265">
    <property type="entry name" value="CAF1C_H4-bd"/>
    <property type="match status" value="1"/>
</dbReference>
<feature type="repeat" description="WD" evidence="6">
    <location>
        <begin position="322"/>
        <end position="356"/>
    </location>
</feature>
<evidence type="ECO:0000313" key="10">
    <source>
        <dbReference type="Proteomes" id="UP000077266"/>
    </source>
</evidence>
<dbReference type="PROSITE" id="PS50082">
    <property type="entry name" value="WD_REPEATS_2"/>
    <property type="match status" value="3"/>
</dbReference>
<evidence type="ECO:0000259" key="8">
    <source>
        <dbReference type="Pfam" id="PF12265"/>
    </source>
</evidence>
<feature type="region of interest" description="Disordered" evidence="7">
    <location>
        <begin position="429"/>
        <end position="475"/>
    </location>
</feature>
<dbReference type="InterPro" id="IPR036322">
    <property type="entry name" value="WD40_repeat_dom_sf"/>
</dbReference>
<dbReference type="GO" id="GO:0005634">
    <property type="term" value="C:nucleus"/>
    <property type="evidence" value="ECO:0007669"/>
    <property type="project" value="UniProtKB-SubCell"/>
</dbReference>
<evidence type="ECO:0000256" key="6">
    <source>
        <dbReference type="PROSITE-ProRule" id="PRU00221"/>
    </source>
</evidence>
<keyword evidence="2 6" id="KW-0853">WD repeat</keyword>
<organism evidence="9 10">
    <name type="scientific">Exidia glandulosa HHB12029</name>
    <dbReference type="NCBI Taxonomy" id="1314781"/>
    <lineage>
        <taxon>Eukaryota</taxon>
        <taxon>Fungi</taxon>
        <taxon>Dikarya</taxon>
        <taxon>Basidiomycota</taxon>
        <taxon>Agaricomycotina</taxon>
        <taxon>Agaricomycetes</taxon>
        <taxon>Auriculariales</taxon>
        <taxon>Exidiaceae</taxon>
        <taxon>Exidia</taxon>
    </lineage>
</organism>
<evidence type="ECO:0000256" key="3">
    <source>
        <dbReference type="ARBA" id="ARBA00022737"/>
    </source>
</evidence>
<evidence type="ECO:0000256" key="2">
    <source>
        <dbReference type="ARBA" id="ARBA00022574"/>
    </source>
</evidence>
<dbReference type="PROSITE" id="PS00678">
    <property type="entry name" value="WD_REPEATS_1"/>
    <property type="match status" value="2"/>
</dbReference>
<reference evidence="9 10" key="1">
    <citation type="journal article" date="2016" name="Mol. Biol. Evol.">
        <title>Comparative Genomics of Early-Diverging Mushroom-Forming Fungi Provides Insights into the Origins of Lignocellulose Decay Capabilities.</title>
        <authorList>
            <person name="Nagy L.G."/>
            <person name="Riley R."/>
            <person name="Tritt A."/>
            <person name="Adam C."/>
            <person name="Daum C."/>
            <person name="Floudas D."/>
            <person name="Sun H."/>
            <person name="Yadav J.S."/>
            <person name="Pangilinan J."/>
            <person name="Larsson K.H."/>
            <person name="Matsuura K."/>
            <person name="Barry K."/>
            <person name="Labutti K."/>
            <person name="Kuo R."/>
            <person name="Ohm R.A."/>
            <person name="Bhattacharya S.S."/>
            <person name="Shirouzu T."/>
            <person name="Yoshinaga Y."/>
            <person name="Martin F.M."/>
            <person name="Grigoriev I.V."/>
            <person name="Hibbett D.S."/>
        </authorList>
    </citation>
    <scope>NUCLEOTIDE SEQUENCE [LARGE SCALE GENOMIC DNA]</scope>
    <source>
        <strain evidence="9 10">HHB12029</strain>
    </source>
</reference>
<keyword evidence="10" id="KW-1185">Reference proteome</keyword>
<dbReference type="PRINTS" id="PR00320">
    <property type="entry name" value="GPROTEINBRPT"/>
</dbReference>
<gene>
    <name evidence="9" type="ORF">EXIGLDRAFT_831593</name>
</gene>